<evidence type="ECO:0000313" key="16">
    <source>
        <dbReference type="Proteomes" id="UP001589776"/>
    </source>
</evidence>
<evidence type="ECO:0000256" key="9">
    <source>
        <dbReference type="ARBA" id="ARBA00022840"/>
    </source>
</evidence>
<dbReference type="PRINTS" id="PR00344">
    <property type="entry name" value="BCTRLSENSOR"/>
</dbReference>
<keyword evidence="12 13" id="KW-0472">Membrane</keyword>
<feature type="domain" description="Histidine kinase" evidence="14">
    <location>
        <begin position="190"/>
        <end position="401"/>
    </location>
</feature>
<dbReference type="Gene3D" id="1.10.287.130">
    <property type="match status" value="1"/>
</dbReference>
<dbReference type="SUPFAM" id="SSF55874">
    <property type="entry name" value="ATPase domain of HSP90 chaperone/DNA topoisomerase II/histidine kinase"/>
    <property type="match status" value="1"/>
</dbReference>
<evidence type="ECO:0000256" key="3">
    <source>
        <dbReference type="ARBA" id="ARBA00012438"/>
    </source>
</evidence>
<dbReference type="PANTHER" id="PTHR45436">
    <property type="entry name" value="SENSOR HISTIDINE KINASE YKOH"/>
    <property type="match status" value="1"/>
</dbReference>
<keyword evidence="8 15" id="KW-0418">Kinase</keyword>
<dbReference type="PROSITE" id="PS50109">
    <property type="entry name" value="HIS_KIN"/>
    <property type="match status" value="1"/>
</dbReference>
<dbReference type="InterPro" id="IPR003661">
    <property type="entry name" value="HisK_dim/P_dom"/>
</dbReference>
<keyword evidence="5" id="KW-0808">Transferase</keyword>
<dbReference type="InterPro" id="IPR036890">
    <property type="entry name" value="HATPase_C_sf"/>
</dbReference>
<evidence type="ECO:0000256" key="8">
    <source>
        <dbReference type="ARBA" id="ARBA00022777"/>
    </source>
</evidence>
<dbReference type="CDD" id="cd00082">
    <property type="entry name" value="HisKA"/>
    <property type="match status" value="1"/>
</dbReference>
<dbReference type="SMART" id="SM00388">
    <property type="entry name" value="HisKA"/>
    <property type="match status" value="1"/>
</dbReference>
<dbReference type="PANTHER" id="PTHR45436:SF5">
    <property type="entry name" value="SENSOR HISTIDINE KINASE TRCS"/>
    <property type="match status" value="1"/>
</dbReference>
<dbReference type="CDD" id="cd00075">
    <property type="entry name" value="HATPase"/>
    <property type="match status" value="1"/>
</dbReference>
<dbReference type="Pfam" id="PF00512">
    <property type="entry name" value="HisKA"/>
    <property type="match status" value="1"/>
</dbReference>
<evidence type="ECO:0000256" key="12">
    <source>
        <dbReference type="ARBA" id="ARBA00023136"/>
    </source>
</evidence>
<dbReference type="Gene3D" id="3.30.565.10">
    <property type="entry name" value="Histidine kinase-like ATPase, C-terminal domain"/>
    <property type="match status" value="1"/>
</dbReference>
<dbReference type="RefSeq" id="WP_377468588.1">
    <property type="nucleotide sequence ID" value="NZ_JBHLWN010000021.1"/>
</dbReference>
<dbReference type="InterPro" id="IPR003594">
    <property type="entry name" value="HATPase_dom"/>
</dbReference>
<comment type="subcellular location">
    <subcellularLocation>
        <location evidence="2">Membrane</location>
    </subcellularLocation>
</comment>
<protein>
    <recommendedName>
        <fullName evidence="3">histidine kinase</fullName>
        <ecNumber evidence="3">2.7.13.3</ecNumber>
    </recommendedName>
</protein>
<dbReference type="GO" id="GO:0016301">
    <property type="term" value="F:kinase activity"/>
    <property type="evidence" value="ECO:0007669"/>
    <property type="project" value="UniProtKB-KW"/>
</dbReference>
<evidence type="ECO:0000256" key="7">
    <source>
        <dbReference type="ARBA" id="ARBA00022741"/>
    </source>
</evidence>
<dbReference type="EMBL" id="JBHLWN010000021">
    <property type="protein sequence ID" value="MFC0211604.1"/>
    <property type="molecule type" value="Genomic_DNA"/>
</dbReference>
<organism evidence="15 16">
    <name type="scientific">Paenibacillus chartarius</name>
    <dbReference type="NCBI Taxonomy" id="747481"/>
    <lineage>
        <taxon>Bacteria</taxon>
        <taxon>Bacillati</taxon>
        <taxon>Bacillota</taxon>
        <taxon>Bacilli</taxon>
        <taxon>Bacillales</taxon>
        <taxon>Paenibacillaceae</taxon>
        <taxon>Paenibacillus</taxon>
    </lineage>
</organism>
<proteinExistence type="predicted"/>
<sequence>MRNRAPLLLLLWLLIPLAVLCLYAYSEFCSVTIRYEKEQLLSQADQLSAWVQRGGAEHPEETEVWRALLRPGSSVRWIDAEGAVRIELATEPRLGTLRPPSYRILRQPSVVELEPDRLYVMAPIFSGNSQTGVIELGRTLEQLRRRQRRHLTGLLTLAGVTLAVTGAAAAVYGNLRRNSTLERQRRYWADLFHELRTPLTVIESYAGMMKRWASNDPKVREEALDVIVSESSRLRRLASRLLEAADDRAHAAPLQLSTIDLAEQLRSTCRRLSTSYRRTIVTDELPGALPITGDAEELEQLWIILLDNAIKYSDREIDVAAAIHESHASVTVRDRGIGIPGRELPMLFDRHYRGAGVRKRKSGAGLGLSIAYDIVRRHGGTIDIDSKPGAGTAVTVSLPMR</sequence>
<name>A0ABV6DG26_9BACL</name>
<evidence type="ECO:0000256" key="11">
    <source>
        <dbReference type="ARBA" id="ARBA00023012"/>
    </source>
</evidence>
<dbReference type="InterPro" id="IPR005467">
    <property type="entry name" value="His_kinase_dom"/>
</dbReference>
<evidence type="ECO:0000256" key="5">
    <source>
        <dbReference type="ARBA" id="ARBA00022679"/>
    </source>
</evidence>
<dbReference type="EC" id="2.7.13.3" evidence="3"/>
<evidence type="ECO:0000256" key="13">
    <source>
        <dbReference type="SAM" id="Phobius"/>
    </source>
</evidence>
<reference evidence="15 16" key="1">
    <citation type="submission" date="2024-09" db="EMBL/GenBank/DDBJ databases">
        <authorList>
            <person name="Sun Q."/>
            <person name="Mori K."/>
        </authorList>
    </citation>
    <scope>NUCLEOTIDE SEQUENCE [LARGE SCALE GENOMIC DNA]</scope>
    <source>
        <strain evidence="15 16">CCM 7759</strain>
    </source>
</reference>
<dbReference type="InterPro" id="IPR050428">
    <property type="entry name" value="TCS_sensor_his_kinase"/>
</dbReference>
<dbReference type="Pfam" id="PF02518">
    <property type="entry name" value="HATPase_c"/>
    <property type="match status" value="1"/>
</dbReference>
<evidence type="ECO:0000313" key="15">
    <source>
        <dbReference type="EMBL" id="MFC0211604.1"/>
    </source>
</evidence>
<keyword evidence="7" id="KW-0547">Nucleotide-binding</keyword>
<comment type="catalytic activity">
    <reaction evidence="1">
        <text>ATP + protein L-histidine = ADP + protein N-phospho-L-histidine.</text>
        <dbReference type="EC" id="2.7.13.3"/>
    </reaction>
</comment>
<dbReference type="Proteomes" id="UP001589776">
    <property type="component" value="Unassembled WGS sequence"/>
</dbReference>
<accession>A0ABV6DG26</accession>
<feature type="transmembrane region" description="Helical" evidence="13">
    <location>
        <begin position="151"/>
        <end position="175"/>
    </location>
</feature>
<keyword evidence="11" id="KW-0902">Two-component regulatory system</keyword>
<dbReference type="SMART" id="SM00387">
    <property type="entry name" value="HATPase_c"/>
    <property type="match status" value="1"/>
</dbReference>
<evidence type="ECO:0000256" key="4">
    <source>
        <dbReference type="ARBA" id="ARBA00022553"/>
    </source>
</evidence>
<keyword evidence="4" id="KW-0597">Phosphoprotein</keyword>
<keyword evidence="16" id="KW-1185">Reference proteome</keyword>
<evidence type="ECO:0000256" key="1">
    <source>
        <dbReference type="ARBA" id="ARBA00000085"/>
    </source>
</evidence>
<dbReference type="InterPro" id="IPR004358">
    <property type="entry name" value="Sig_transdc_His_kin-like_C"/>
</dbReference>
<comment type="caution">
    <text evidence="15">The sequence shown here is derived from an EMBL/GenBank/DDBJ whole genome shotgun (WGS) entry which is preliminary data.</text>
</comment>
<evidence type="ECO:0000256" key="10">
    <source>
        <dbReference type="ARBA" id="ARBA00022989"/>
    </source>
</evidence>
<dbReference type="InterPro" id="IPR036097">
    <property type="entry name" value="HisK_dim/P_sf"/>
</dbReference>
<gene>
    <name evidence="15" type="ORF">ACFFK0_03915</name>
</gene>
<keyword evidence="10 13" id="KW-1133">Transmembrane helix</keyword>
<keyword evidence="9" id="KW-0067">ATP-binding</keyword>
<evidence type="ECO:0000256" key="2">
    <source>
        <dbReference type="ARBA" id="ARBA00004370"/>
    </source>
</evidence>
<evidence type="ECO:0000259" key="14">
    <source>
        <dbReference type="PROSITE" id="PS50109"/>
    </source>
</evidence>
<evidence type="ECO:0000256" key="6">
    <source>
        <dbReference type="ARBA" id="ARBA00022692"/>
    </source>
</evidence>
<keyword evidence="6 13" id="KW-0812">Transmembrane</keyword>
<dbReference type="SUPFAM" id="SSF47384">
    <property type="entry name" value="Homodimeric domain of signal transducing histidine kinase"/>
    <property type="match status" value="1"/>
</dbReference>